<evidence type="ECO:0000256" key="1">
    <source>
        <dbReference type="SAM" id="MobiDB-lite"/>
    </source>
</evidence>
<reference evidence="2" key="1">
    <citation type="journal article" date="2023" name="Mol. Phylogenet. Evol.">
        <title>Genome-scale phylogeny and comparative genomics of the fungal order Sordariales.</title>
        <authorList>
            <person name="Hensen N."/>
            <person name="Bonometti L."/>
            <person name="Westerberg I."/>
            <person name="Brannstrom I.O."/>
            <person name="Guillou S."/>
            <person name="Cros-Aarteil S."/>
            <person name="Calhoun S."/>
            <person name="Haridas S."/>
            <person name="Kuo A."/>
            <person name="Mondo S."/>
            <person name="Pangilinan J."/>
            <person name="Riley R."/>
            <person name="LaButti K."/>
            <person name="Andreopoulos B."/>
            <person name="Lipzen A."/>
            <person name="Chen C."/>
            <person name="Yan M."/>
            <person name="Daum C."/>
            <person name="Ng V."/>
            <person name="Clum A."/>
            <person name="Steindorff A."/>
            <person name="Ohm R.A."/>
            <person name="Martin F."/>
            <person name="Silar P."/>
            <person name="Natvig D.O."/>
            <person name="Lalanne C."/>
            <person name="Gautier V."/>
            <person name="Ament-Velasquez S.L."/>
            <person name="Kruys A."/>
            <person name="Hutchinson M.I."/>
            <person name="Powell A.J."/>
            <person name="Barry K."/>
            <person name="Miller A.N."/>
            <person name="Grigoriev I.V."/>
            <person name="Debuchy R."/>
            <person name="Gladieux P."/>
            <person name="Hiltunen Thoren M."/>
            <person name="Johannesson H."/>
        </authorList>
    </citation>
    <scope>NUCLEOTIDE SEQUENCE</scope>
    <source>
        <strain evidence="2">CBS 958.72</strain>
    </source>
</reference>
<feature type="region of interest" description="Disordered" evidence="1">
    <location>
        <begin position="125"/>
        <end position="150"/>
    </location>
</feature>
<dbReference type="EMBL" id="JAULSN010000014">
    <property type="protein sequence ID" value="KAK3360873.1"/>
    <property type="molecule type" value="Genomic_DNA"/>
</dbReference>
<proteinExistence type="predicted"/>
<comment type="caution">
    <text evidence="2">The sequence shown here is derived from an EMBL/GenBank/DDBJ whole genome shotgun (WGS) entry which is preliminary data.</text>
</comment>
<feature type="compositionally biased region" description="Low complexity" evidence="1">
    <location>
        <begin position="125"/>
        <end position="139"/>
    </location>
</feature>
<sequence>MVPFSSNGPDSVPTVLDWSDDAQNPLKTEYIITEHVDGVQLRQQWEIMNPLTHLLCVESLAKLLKELNLLQFPWGLRQPGQAKPPTKTEAPRGENNTPPVPVHRRERKAAEGGVLRALLGLNLGSGAASSSGTTTTTTAPHRRPLAWNAGPEQDPALLAEMGVSV</sequence>
<evidence type="ECO:0000313" key="2">
    <source>
        <dbReference type="EMBL" id="KAK3360873.1"/>
    </source>
</evidence>
<evidence type="ECO:0000313" key="3">
    <source>
        <dbReference type="Proteomes" id="UP001287356"/>
    </source>
</evidence>
<feature type="region of interest" description="Disordered" evidence="1">
    <location>
        <begin position="76"/>
        <end position="101"/>
    </location>
</feature>
<gene>
    <name evidence="2" type="ORF">B0T24DRAFT_599945</name>
</gene>
<name>A0AAE0JSD9_9PEZI</name>
<dbReference type="AlphaFoldDB" id="A0AAE0JSD9"/>
<dbReference type="Proteomes" id="UP001287356">
    <property type="component" value="Unassembled WGS sequence"/>
</dbReference>
<protein>
    <recommendedName>
        <fullName evidence="4">Aminoglycoside phosphotransferase domain-containing protein</fullName>
    </recommendedName>
</protein>
<accession>A0AAE0JSD9</accession>
<organism evidence="2 3">
    <name type="scientific">Lasiosphaeria ovina</name>
    <dbReference type="NCBI Taxonomy" id="92902"/>
    <lineage>
        <taxon>Eukaryota</taxon>
        <taxon>Fungi</taxon>
        <taxon>Dikarya</taxon>
        <taxon>Ascomycota</taxon>
        <taxon>Pezizomycotina</taxon>
        <taxon>Sordariomycetes</taxon>
        <taxon>Sordariomycetidae</taxon>
        <taxon>Sordariales</taxon>
        <taxon>Lasiosphaeriaceae</taxon>
        <taxon>Lasiosphaeria</taxon>
    </lineage>
</organism>
<keyword evidence="3" id="KW-1185">Reference proteome</keyword>
<reference evidence="2" key="2">
    <citation type="submission" date="2023-06" db="EMBL/GenBank/DDBJ databases">
        <authorList>
            <consortium name="Lawrence Berkeley National Laboratory"/>
            <person name="Haridas S."/>
            <person name="Hensen N."/>
            <person name="Bonometti L."/>
            <person name="Westerberg I."/>
            <person name="Brannstrom I.O."/>
            <person name="Guillou S."/>
            <person name="Cros-Aarteil S."/>
            <person name="Calhoun S."/>
            <person name="Kuo A."/>
            <person name="Mondo S."/>
            <person name="Pangilinan J."/>
            <person name="Riley R."/>
            <person name="Labutti K."/>
            <person name="Andreopoulos B."/>
            <person name="Lipzen A."/>
            <person name="Chen C."/>
            <person name="Yanf M."/>
            <person name="Daum C."/>
            <person name="Ng V."/>
            <person name="Clum A."/>
            <person name="Steindorff A."/>
            <person name="Ohm R."/>
            <person name="Martin F."/>
            <person name="Silar P."/>
            <person name="Natvig D."/>
            <person name="Lalanne C."/>
            <person name="Gautier V."/>
            <person name="Ament-Velasquez S.L."/>
            <person name="Kruys A."/>
            <person name="Hutchinson M.I."/>
            <person name="Powell A.J."/>
            <person name="Barry K."/>
            <person name="Miller A.N."/>
            <person name="Grigoriev I.V."/>
            <person name="Debuchy R."/>
            <person name="Gladieux P."/>
            <person name="Thoren M.H."/>
            <person name="Johannesson H."/>
        </authorList>
    </citation>
    <scope>NUCLEOTIDE SEQUENCE</scope>
    <source>
        <strain evidence="2">CBS 958.72</strain>
    </source>
</reference>
<evidence type="ECO:0008006" key="4">
    <source>
        <dbReference type="Google" id="ProtNLM"/>
    </source>
</evidence>